<evidence type="ECO:0000313" key="11">
    <source>
        <dbReference type="EMBL" id="MBB5224780.1"/>
    </source>
</evidence>
<keyword evidence="6 10" id="KW-0812">Transmembrane</keyword>
<dbReference type="PANTHER" id="PTHR43823">
    <property type="entry name" value="SPORULATION PROTEIN YKVU"/>
    <property type="match status" value="1"/>
</dbReference>
<comment type="subcellular location">
    <subcellularLocation>
        <location evidence="1">Cell membrane</location>
        <topology evidence="1">Multi-pass membrane protein</topology>
    </subcellularLocation>
</comment>
<feature type="transmembrane region" description="Helical" evidence="10">
    <location>
        <begin position="241"/>
        <end position="262"/>
    </location>
</feature>
<evidence type="ECO:0000256" key="4">
    <source>
        <dbReference type="ARBA" id="ARBA00022448"/>
    </source>
</evidence>
<sequence>MIKNIDVFEKDPIPKAVFKLALPTVLSMIVAVFYNMVDTFFVGRTGDPNQVAAVSVATPVFLFFMAAGNIFGMGGSSFLSRALGEKQYDKAKKISSFCLYAGLLVGVIGAILMFVFMRQILNAVGTSENTFGFAKSYLSWIAYGGPAIVISTAFTNLIRGEGAAQSSMKGMMAGTVANIILDPIFILDSFLGIPCLGLGVAGAAIATVIGNLVSIAVYFFHVVKSSSVLTLSPRYFQIRDGILKGVLLIGLPASITNILMSLSNILMNKFLVTYGDVAVAGMGIAMKANMLVVFVQLGLGAGVQPLVGYNFGARNFRRMKDTMKFAVLCNTIAGVILAVLYWIFTRQIVSVFIGDGAVIDMGVKMLRALMYSSPLLGIMFVLNFSFQAMGKAKESLALAVSRQGFVFVPCTIILNSIFHLEGLILSQPIADIVSIIMAISMFMFMNRDFKNVLS</sequence>
<evidence type="ECO:0000313" key="12">
    <source>
        <dbReference type="Proteomes" id="UP000518887"/>
    </source>
</evidence>
<evidence type="ECO:0000256" key="2">
    <source>
        <dbReference type="ARBA" id="ARBA00008417"/>
    </source>
</evidence>
<evidence type="ECO:0000256" key="6">
    <source>
        <dbReference type="ARBA" id="ARBA00022692"/>
    </source>
</evidence>
<comment type="caution">
    <text evidence="11">The sequence shown here is derived from an EMBL/GenBank/DDBJ whole genome shotgun (WGS) entry which is preliminary data.</text>
</comment>
<feature type="transmembrane region" description="Helical" evidence="10">
    <location>
        <begin position="325"/>
        <end position="344"/>
    </location>
</feature>
<keyword evidence="4" id="KW-0813">Transport</keyword>
<dbReference type="PANTHER" id="PTHR43823:SF3">
    <property type="entry name" value="MULTIDRUG EXPORT PROTEIN MEPA"/>
    <property type="match status" value="1"/>
</dbReference>
<feature type="transmembrane region" description="Helical" evidence="10">
    <location>
        <begin position="199"/>
        <end position="220"/>
    </location>
</feature>
<feature type="transmembrane region" description="Helical" evidence="10">
    <location>
        <begin position="396"/>
        <end position="418"/>
    </location>
</feature>
<dbReference type="GO" id="GO:0005886">
    <property type="term" value="C:plasma membrane"/>
    <property type="evidence" value="ECO:0007669"/>
    <property type="project" value="UniProtKB-SubCell"/>
</dbReference>
<dbReference type="PIRSF" id="PIRSF006603">
    <property type="entry name" value="DinF"/>
    <property type="match status" value="1"/>
</dbReference>
<proteinExistence type="inferred from homology"/>
<feature type="transmembrane region" description="Helical" evidence="10">
    <location>
        <begin position="364"/>
        <end position="384"/>
    </location>
</feature>
<evidence type="ECO:0000256" key="1">
    <source>
        <dbReference type="ARBA" id="ARBA00004651"/>
    </source>
</evidence>
<dbReference type="EMBL" id="JACHFQ010000001">
    <property type="protein sequence ID" value="MBB5224780.1"/>
    <property type="molecule type" value="Genomic_DNA"/>
</dbReference>
<dbReference type="NCBIfam" id="TIGR00797">
    <property type="entry name" value="matE"/>
    <property type="match status" value="1"/>
</dbReference>
<keyword evidence="12" id="KW-1185">Reference proteome</keyword>
<evidence type="ECO:0000256" key="7">
    <source>
        <dbReference type="ARBA" id="ARBA00022989"/>
    </source>
</evidence>
<dbReference type="Proteomes" id="UP000518887">
    <property type="component" value="Unassembled WGS sequence"/>
</dbReference>
<evidence type="ECO:0000256" key="5">
    <source>
        <dbReference type="ARBA" id="ARBA00022475"/>
    </source>
</evidence>
<dbReference type="RefSeq" id="WP_184656407.1">
    <property type="nucleotide sequence ID" value="NZ_JACHFQ010000001.1"/>
</dbReference>
<keyword evidence="9" id="KW-0046">Antibiotic resistance</keyword>
<feature type="transmembrane region" description="Helical" evidence="10">
    <location>
        <begin position="424"/>
        <end position="445"/>
    </location>
</feature>
<dbReference type="InterPro" id="IPR002528">
    <property type="entry name" value="MATE_fam"/>
</dbReference>
<dbReference type="CDD" id="cd13143">
    <property type="entry name" value="MATE_MepA_like"/>
    <property type="match status" value="1"/>
</dbReference>
<dbReference type="GO" id="GO:0042910">
    <property type="term" value="F:xenobiotic transmembrane transporter activity"/>
    <property type="evidence" value="ECO:0007669"/>
    <property type="project" value="InterPro"/>
</dbReference>
<feature type="transmembrane region" description="Helical" evidence="10">
    <location>
        <begin position="137"/>
        <end position="158"/>
    </location>
</feature>
<dbReference type="Pfam" id="PF01554">
    <property type="entry name" value="MatE"/>
    <property type="match status" value="2"/>
</dbReference>
<evidence type="ECO:0000256" key="8">
    <source>
        <dbReference type="ARBA" id="ARBA00023136"/>
    </source>
</evidence>
<evidence type="ECO:0000256" key="9">
    <source>
        <dbReference type="ARBA" id="ARBA00023251"/>
    </source>
</evidence>
<keyword evidence="8 10" id="KW-0472">Membrane</keyword>
<dbReference type="InterPro" id="IPR045070">
    <property type="entry name" value="MATE_MepA-like"/>
</dbReference>
<evidence type="ECO:0000256" key="3">
    <source>
        <dbReference type="ARBA" id="ARBA00022106"/>
    </source>
</evidence>
<keyword evidence="7 10" id="KW-1133">Transmembrane helix</keyword>
<feature type="transmembrane region" description="Helical" evidence="10">
    <location>
        <begin position="20"/>
        <end position="37"/>
    </location>
</feature>
<dbReference type="GO" id="GO:0015297">
    <property type="term" value="F:antiporter activity"/>
    <property type="evidence" value="ECO:0007669"/>
    <property type="project" value="InterPro"/>
</dbReference>
<dbReference type="AlphaFoldDB" id="A0A7W8LKY7"/>
<organism evidence="11 12">
    <name type="scientific">Treponema ruminis</name>
    <dbReference type="NCBI Taxonomy" id="744515"/>
    <lineage>
        <taxon>Bacteria</taxon>
        <taxon>Pseudomonadati</taxon>
        <taxon>Spirochaetota</taxon>
        <taxon>Spirochaetia</taxon>
        <taxon>Spirochaetales</taxon>
        <taxon>Treponemataceae</taxon>
        <taxon>Treponema</taxon>
    </lineage>
</organism>
<dbReference type="GO" id="GO:0046677">
    <property type="term" value="P:response to antibiotic"/>
    <property type="evidence" value="ECO:0007669"/>
    <property type="project" value="UniProtKB-KW"/>
</dbReference>
<dbReference type="InterPro" id="IPR048279">
    <property type="entry name" value="MdtK-like"/>
</dbReference>
<comment type="similarity">
    <text evidence="2">Belongs to the multi antimicrobial extrusion (MATE) (TC 2.A.66.1) family. MepA subfamily.</text>
</comment>
<name>A0A7W8LKY7_9SPIR</name>
<feature type="transmembrane region" description="Helical" evidence="10">
    <location>
        <begin position="291"/>
        <end position="313"/>
    </location>
</feature>
<feature type="transmembrane region" description="Helical" evidence="10">
    <location>
        <begin position="57"/>
        <end position="76"/>
    </location>
</feature>
<feature type="transmembrane region" description="Helical" evidence="10">
    <location>
        <begin position="97"/>
        <end position="117"/>
    </location>
</feature>
<gene>
    <name evidence="11" type="ORF">HNP76_000120</name>
</gene>
<evidence type="ECO:0000256" key="10">
    <source>
        <dbReference type="SAM" id="Phobius"/>
    </source>
</evidence>
<dbReference type="InterPro" id="IPR051327">
    <property type="entry name" value="MATE_MepA_subfamily"/>
</dbReference>
<accession>A0A7W8LKY7</accession>
<keyword evidence="5" id="KW-1003">Cell membrane</keyword>
<feature type="transmembrane region" description="Helical" evidence="10">
    <location>
        <begin position="170"/>
        <end position="193"/>
    </location>
</feature>
<protein>
    <recommendedName>
        <fullName evidence="3">Multidrug export protein MepA</fullName>
    </recommendedName>
</protein>
<reference evidence="11 12" key="1">
    <citation type="submission" date="2020-08" db="EMBL/GenBank/DDBJ databases">
        <title>Genomic Encyclopedia of Type Strains, Phase IV (KMG-IV): sequencing the most valuable type-strain genomes for metagenomic binning, comparative biology and taxonomic classification.</title>
        <authorList>
            <person name="Goeker M."/>
        </authorList>
    </citation>
    <scope>NUCLEOTIDE SEQUENCE [LARGE SCALE GENOMIC DNA]</scope>
    <source>
        <strain evidence="11 12">DSM 103462</strain>
    </source>
</reference>